<gene>
    <name evidence="3" type="ORF">AK830_g6506</name>
</gene>
<keyword evidence="4" id="KW-1185">Reference proteome</keyword>
<feature type="transmembrane region" description="Helical" evidence="2">
    <location>
        <begin position="499"/>
        <end position="519"/>
    </location>
</feature>
<feature type="transmembrane region" description="Helical" evidence="2">
    <location>
        <begin position="95"/>
        <end position="115"/>
    </location>
</feature>
<keyword evidence="2" id="KW-0472">Membrane</keyword>
<feature type="transmembrane region" description="Helical" evidence="2">
    <location>
        <begin position="257"/>
        <end position="278"/>
    </location>
</feature>
<feature type="transmembrane region" description="Helical" evidence="2">
    <location>
        <begin position="565"/>
        <end position="583"/>
    </location>
</feature>
<feature type="transmembrane region" description="Helical" evidence="2">
    <location>
        <begin position="127"/>
        <end position="147"/>
    </location>
</feature>
<dbReference type="PANTHER" id="PTHR42101:SF1">
    <property type="entry name" value="LOW TEMPERATURE REQUIREMENT A"/>
    <property type="match status" value="1"/>
</dbReference>
<feature type="transmembrane region" description="Helical" evidence="2">
    <location>
        <begin position="323"/>
        <end position="348"/>
    </location>
</feature>
<reference evidence="3 4" key="1">
    <citation type="submission" date="2015-09" db="EMBL/GenBank/DDBJ databases">
        <title>Draft genome of a European isolate of the apple canker pathogen Neonectria ditissima.</title>
        <authorList>
            <person name="Gomez-Cortecero A."/>
            <person name="Harrison R.J."/>
            <person name="Armitage A.D."/>
        </authorList>
    </citation>
    <scope>NUCLEOTIDE SEQUENCE [LARGE SCALE GENOMIC DNA]</scope>
    <source>
        <strain evidence="3 4">R09/05</strain>
    </source>
</reference>
<evidence type="ECO:0000256" key="1">
    <source>
        <dbReference type="SAM" id="MobiDB-lite"/>
    </source>
</evidence>
<feature type="transmembrane region" description="Helical" evidence="2">
    <location>
        <begin position="192"/>
        <end position="209"/>
    </location>
</feature>
<feature type="compositionally biased region" description="Polar residues" evidence="1">
    <location>
        <begin position="612"/>
        <end position="635"/>
    </location>
</feature>
<evidence type="ECO:0000313" key="4">
    <source>
        <dbReference type="Proteomes" id="UP000050424"/>
    </source>
</evidence>
<evidence type="ECO:0000313" key="3">
    <source>
        <dbReference type="EMBL" id="KPM40035.1"/>
    </source>
</evidence>
<dbReference type="Proteomes" id="UP000050424">
    <property type="component" value="Unassembled WGS sequence"/>
</dbReference>
<feature type="transmembrane region" description="Helical" evidence="2">
    <location>
        <begin position="221"/>
        <end position="245"/>
    </location>
</feature>
<dbReference type="EMBL" id="LKCW01000092">
    <property type="protein sequence ID" value="KPM40035.1"/>
    <property type="molecule type" value="Genomic_DNA"/>
</dbReference>
<accession>A0A0P7BC66</accession>
<keyword evidence="2" id="KW-1133">Transmembrane helix</keyword>
<protein>
    <recommendedName>
        <fullName evidence="5">Low temperature requirement A</fullName>
    </recommendedName>
</protein>
<dbReference type="STRING" id="78410.A0A0P7BC66"/>
<comment type="caution">
    <text evidence="3">The sequence shown here is derived from an EMBL/GenBank/DDBJ whole genome shotgun (WGS) entry which is preliminary data.</text>
</comment>
<dbReference type="PANTHER" id="PTHR42101">
    <property type="entry name" value="CHROMOSOME 16, WHOLE GENOME SHOTGUN SEQUENCE"/>
    <property type="match status" value="1"/>
</dbReference>
<name>A0A0P7BC66_9HYPO</name>
<keyword evidence="2" id="KW-0812">Transmembrane</keyword>
<evidence type="ECO:0000256" key="2">
    <source>
        <dbReference type="SAM" id="Phobius"/>
    </source>
</evidence>
<feature type="region of interest" description="Disordered" evidence="1">
    <location>
        <begin position="605"/>
        <end position="635"/>
    </location>
</feature>
<proteinExistence type="predicted"/>
<dbReference type="AlphaFoldDB" id="A0A0P7BC66"/>
<feature type="transmembrane region" description="Helical" evidence="2">
    <location>
        <begin position="159"/>
        <end position="180"/>
    </location>
</feature>
<feature type="transmembrane region" description="Helical" evidence="2">
    <location>
        <begin position="290"/>
        <end position="311"/>
    </location>
</feature>
<evidence type="ECO:0008006" key="5">
    <source>
        <dbReference type="Google" id="ProtNLM"/>
    </source>
</evidence>
<dbReference type="OrthoDB" id="3177213at2759"/>
<organism evidence="3 4">
    <name type="scientific">Neonectria ditissima</name>
    <dbReference type="NCBI Taxonomy" id="78410"/>
    <lineage>
        <taxon>Eukaryota</taxon>
        <taxon>Fungi</taxon>
        <taxon>Dikarya</taxon>
        <taxon>Ascomycota</taxon>
        <taxon>Pezizomycotina</taxon>
        <taxon>Sordariomycetes</taxon>
        <taxon>Hypocreomycetidae</taxon>
        <taxon>Hypocreales</taxon>
        <taxon>Nectriaceae</taxon>
        <taxon>Neonectria</taxon>
    </lineage>
</organism>
<sequence>MANNEEHRTLEQVVAEKLQLLKSPVLTERTDSLPLTNDRGGDPDLTLFGDRFAHDTPQFQKHEDASLLELFFDLLFAANYTVFSQTQGVNSHDRFKAYVGYFSILWMTWLAVSLYDVRFVTDSIFERLARAVHLGVMIGFAVVAPNFKPTDQNLQTMRVMSLILCVSRFCLAVEYASILWHIRKYKKPRLSMLLQIALNFAASMIYLGITFRFRHGNSRVYLAWYVLGAAEIILTLILAVVFPVLKLTGTHLMKRMSTMTVLFLGDGVVIVAQNVVTIVKGPDAWDSQTIGIVTAAATTIYCVFLVYFDWIKTSYLPTFRQQMWCILHFPFHLAMVLFMQGFTQFIIWSKIMDTINKMSFDSVFDSTEALAKSTTYDVVDSLTKVINKFFKDYPPKYSATWTNIEWAIGNMSTISDSFWPQLAKYSTTGLDKDAPDEDETNLFFSYFYDMTTSMENSLLETFGIDLVEEVSTDKANKNIDETGPETKVNEQMWERFDLVFQYAYVAAGITLILMTFLTIVARTKPWRKWSIVRTGLFLGLGVGTSLVSLLYYNQTRANNYKNSPWLLPTICLVWVLVLAITHIRNPPPLFFKRSQSFFQKPKHEYDSVVPASDNNDSTEPPKYTSNRTQVAETHA</sequence>
<feature type="transmembrane region" description="Helical" evidence="2">
    <location>
        <begin position="531"/>
        <end position="553"/>
    </location>
</feature>